<keyword evidence="1" id="KW-0472">Membrane</keyword>
<accession>A0AAV4PF58</accession>
<dbReference type="Proteomes" id="UP001054837">
    <property type="component" value="Unassembled WGS sequence"/>
</dbReference>
<gene>
    <name evidence="2" type="ORF">CDAR_55131</name>
</gene>
<feature type="transmembrane region" description="Helical" evidence="1">
    <location>
        <begin position="56"/>
        <end position="78"/>
    </location>
</feature>
<sequence>MASGERPQVSGLLMDVCFDQYLDMVNKKIPDLNLDGIKDHYSLLNNMVCAKTSFCFGGYGIEVLLMIICMVNGLLYGLSYV</sequence>
<keyword evidence="1" id="KW-0812">Transmembrane</keyword>
<name>A0AAV4PF58_9ARAC</name>
<dbReference type="EMBL" id="BPLQ01002620">
    <property type="protein sequence ID" value="GIX94529.1"/>
    <property type="molecule type" value="Genomic_DNA"/>
</dbReference>
<dbReference type="AlphaFoldDB" id="A0AAV4PF58"/>
<evidence type="ECO:0000313" key="2">
    <source>
        <dbReference type="EMBL" id="GIX94529.1"/>
    </source>
</evidence>
<keyword evidence="3" id="KW-1185">Reference proteome</keyword>
<comment type="caution">
    <text evidence="2">The sequence shown here is derived from an EMBL/GenBank/DDBJ whole genome shotgun (WGS) entry which is preliminary data.</text>
</comment>
<proteinExistence type="predicted"/>
<reference evidence="2 3" key="1">
    <citation type="submission" date="2021-06" db="EMBL/GenBank/DDBJ databases">
        <title>Caerostris darwini draft genome.</title>
        <authorList>
            <person name="Kono N."/>
            <person name="Arakawa K."/>
        </authorList>
    </citation>
    <scope>NUCLEOTIDE SEQUENCE [LARGE SCALE GENOMIC DNA]</scope>
</reference>
<keyword evidence="1" id="KW-1133">Transmembrane helix</keyword>
<evidence type="ECO:0000313" key="3">
    <source>
        <dbReference type="Proteomes" id="UP001054837"/>
    </source>
</evidence>
<organism evidence="2 3">
    <name type="scientific">Caerostris darwini</name>
    <dbReference type="NCBI Taxonomy" id="1538125"/>
    <lineage>
        <taxon>Eukaryota</taxon>
        <taxon>Metazoa</taxon>
        <taxon>Ecdysozoa</taxon>
        <taxon>Arthropoda</taxon>
        <taxon>Chelicerata</taxon>
        <taxon>Arachnida</taxon>
        <taxon>Araneae</taxon>
        <taxon>Araneomorphae</taxon>
        <taxon>Entelegynae</taxon>
        <taxon>Araneoidea</taxon>
        <taxon>Araneidae</taxon>
        <taxon>Caerostris</taxon>
    </lineage>
</organism>
<protein>
    <submittedName>
        <fullName evidence="2">Uncharacterized protein</fullName>
    </submittedName>
</protein>
<evidence type="ECO:0000256" key="1">
    <source>
        <dbReference type="SAM" id="Phobius"/>
    </source>
</evidence>